<organism evidence="1 2">
    <name type="scientific">Stegodyphus mimosarum</name>
    <name type="common">African social velvet spider</name>
    <dbReference type="NCBI Taxonomy" id="407821"/>
    <lineage>
        <taxon>Eukaryota</taxon>
        <taxon>Metazoa</taxon>
        <taxon>Ecdysozoa</taxon>
        <taxon>Arthropoda</taxon>
        <taxon>Chelicerata</taxon>
        <taxon>Arachnida</taxon>
        <taxon>Araneae</taxon>
        <taxon>Araneomorphae</taxon>
        <taxon>Entelegynae</taxon>
        <taxon>Eresoidea</taxon>
        <taxon>Eresidae</taxon>
        <taxon>Stegodyphus</taxon>
    </lineage>
</organism>
<dbReference type="STRING" id="407821.A0A087T631"/>
<sequence>MYYNEGDAFLQCIVAIDETWAQAYEPELKLQSNEWRRQGSPCRQKFRQEPSRVKLTLIVVYDWDGVILTHAVPEGQTVNADYYCRFLQHHLRPAMRHKCPRLLHNNLPIILRCHVANNVTLLLRRWQWKILEHPPCSPDMSPCDFDLFLKLKELL</sequence>
<dbReference type="InterPro" id="IPR052709">
    <property type="entry name" value="Transposase-MT_Hybrid"/>
</dbReference>
<reference evidence="1 2" key="1">
    <citation type="submission" date="2013-11" db="EMBL/GenBank/DDBJ databases">
        <title>Genome sequencing of Stegodyphus mimosarum.</title>
        <authorList>
            <person name="Bechsgaard J."/>
        </authorList>
    </citation>
    <scope>NUCLEOTIDE SEQUENCE [LARGE SCALE GENOMIC DNA]</scope>
</reference>
<accession>A0A087T631</accession>
<evidence type="ECO:0000313" key="1">
    <source>
        <dbReference type="EMBL" id="KFM60570.1"/>
    </source>
</evidence>
<keyword evidence="2" id="KW-1185">Reference proteome</keyword>
<dbReference type="Proteomes" id="UP000054359">
    <property type="component" value="Unassembled WGS sequence"/>
</dbReference>
<protein>
    <submittedName>
        <fullName evidence="1">Mariner Mos1 transposase</fullName>
    </submittedName>
</protein>
<dbReference type="Gene3D" id="3.30.420.10">
    <property type="entry name" value="Ribonuclease H-like superfamily/Ribonuclease H"/>
    <property type="match status" value="1"/>
</dbReference>
<dbReference type="OMA" id="LRCHVAN"/>
<dbReference type="GO" id="GO:0003676">
    <property type="term" value="F:nucleic acid binding"/>
    <property type="evidence" value="ECO:0007669"/>
    <property type="project" value="InterPro"/>
</dbReference>
<dbReference type="EMBL" id="KK113601">
    <property type="protein sequence ID" value="KFM60570.1"/>
    <property type="molecule type" value="Genomic_DNA"/>
</dbReference>
<dbReference type="InterPro" id="IPR001888">
    <property type="entry name" value="Transposase_1"/>
</dbReference>
<dbReference type="AlphaFoldDB" id="A0A087T631"/>
<proteinExistence type="predicted"/>
<dbReference type="OrthoDB" id="6434254at2759"/>
<evidence type="ECO:0000313" key="2">
    <source>
        <dbReference type="Proteomes" id="UP000054359"/>
    </source>
</evidence>
<gene>
    <name evidence="1" type="ORF">X975_15189</name>
</gene>
<feature type="non-terminal residue" evidence="1">
    <location>
        <position position="155"/>
    </location>
</feature>
<dbReference type="PANTHER" id="PTHR46060">
    <property type="entry name" value="MARINER MOS1 TRANSPOSASE-LIKE PROTEIN"/>
    <property type="match status" value="1"/>
</dbReference>
<dbReference type="InterPro" id="IPR036397">
    <property type="entry name" value="RNaseH_sf"/>
</dbReference>
<dbReference type="PANTHER" id="PTHR46060:SF1">
    <property type="entry name" value="MARINER MOS1 TRANSPOSASE-LIKE PROTEIN"/>
    <property type="match status" value="1"/>
</dbReference>
<name>A0A087T631_STEMI</name>
<dbReference type="Pfam" id="PF01359">
    <property type="entry name" value="Transposase_1"/>
    <property type="match status" value="1"/>
</dbReference>